<dbReference type="SUPFAM" id="SSF56300">
    <property type="entry name" value="Metallo-dependent phosphatases"/>
    <property type="match status" value="1"/>
</dbReference>
<dbReference type="PROSITE" id="PS00125">
    <property type="entry name" value="SER_THR_PHOSPHATASE"/>
    <property type="match status" value="1"/>
</dbReference>
<dbReference type="Gene3D" id="3.60.21.10">
    <property type="match status" value="1"/>
</dbReference>
<sequence length="131" mass="15039">HHYRHIWVVGDIHGEYQLLQSRLHQLSFFPETDLLISVGDNIDRGPESLDVLRLLNQPWFISVKGNHEAMALDAFATGDGNMWLASGGDWFFDLNDSEQQEAIDLLLKFHHLPHIIEITNDIIKYVIAHAD</sequence>
<dbReference type="PANTHER" id="PTHR42850:SF8">
    <property type="entry name" value="SERINE_THREONINE-PROTEIN PHOSPHATASE 2"/>
    <property type="match status" value="1"/>
</dbReference>
<reference evidence="2" key="1">
    <citation type="submission" date="2013-12" db="EMBL/GenBank/DDBJ databases">
        <title>A Varibaculum cambriense genome reconstructed from a premature infant gut community with otherwise low bacterial novelty that shifts toward anaerobic metabolism during the third week of life.</title>
        <authorList>
            <person name="Brown C.T."/>
            <person name="Sharon I."/>
            <person name="Thomas B.C."/>
            <person name="Castelle C.J."/>
            <person name="Morowitz M.J."/>
            <person name="Banfield J.F."/>
        </authorList>
    </citation>
    <scope>NUCLEOTIDE SEQUENCE</scope>
</reference>
<feature type="non-terminal residue" evidence="2">
    <location>
        <position position="131"/>
    </location>
</feature>
<dbReference type="InterPro" id="IPR029052">
    <property type="entry name" value="Metallo-depent_PP-like"/>
</dbReference>
<proteinExistence type="predicted"/>
<feature type="non-terminal residue" evidence="2">
    <location>
        <position position="1"/>
    </location>
</feature>
<gene>
    <name evidence="2" type="ORF">Q604_UNBC03971G0001</name>
</gene>
<dbReference type="GO" id="GO:0005737">
    <property type="term" value="C:cytoplasm"/>
    <property type="evidence" value="ECO:0007669"/>
    <property type="project" value="TreeGrafter"/>
</dbReference>
<organism evidence="2">
    <name type="scientific">human gut metagenome</name>
    <dbReference type="NCBI Taxonomy" id="408170"/>
    <lineage>
        <taxon>unclassified sequences</taxon>
        <taxon>metagenomes</taxon>
        <taxon>organismal metagenomes</taxon>
    </lineage>
</organism>
<dbReference type="PANTHER" id="PTHR42850">
    <property type="entry name" value="METALLOPHOSPHOESTERASE"/>
    <property type="match status" value="1"/>
</dbReference>
<dbReference type="InterPro" id="IPR050126">
    <property type="entry name" value="Ap4A_hydrolase"/>
</dbReference>
<evidence type="ECO:0000313" key="2">
    <source>
        <dbReference type="EMBL" id="ETJ42065.1"/>
    </source>
</evidence>
<dbReference type="EMBL" id="AZMM01003971">
    <property type="protein sequence ID" value="ETJ42065.1"/>
    <property type="molecule type" value="Genomic_DNA"/>
</dbReference>
<dbReference type="GO" id="GO:0110154">
    <property type="term" value="P:RNA decapping"/>
    <property type="evidence" value="ECO:0007669"/>
    <property type="project" value="TreeGrafter"/>
</dbReference>
<accession>W1YK04</accession>
<dbReference type="GO" id="GO:0016791">
    <property type="term" value="F:phosphatase activity"/>
    <property type="evidence" value="ECO:0007669"/>
    <property type="project" value="TreeGrafter"/>
</dbReference>
<dbReference type="Pfam" id="PF00149">
    <property type="entry name" value="Metallophos"/>
    <property type="match status" value="1"/>
</dbReference>
<dbReference type="AlphaFoldDB" id="W1YK04"/>
<dbReference type="GO" id="GO:0008803">
    <property type="term" value="F:bis(5'-nucleosyl)-tetraphosphatase (symmetrical) activity"/>
    <property type="evidence" value="ECO:0007669"/>
    <property type="project" value="TreeGrafter"/>
</dbReference>
<name>W1YK04_9ZZZZ</name>
<dbReference type="InterPro" id="IPR006186">
    <property type="entry name" value="Ser/Thr-sp_prot-phosphatase"/>
</dbReference>
<feature type="domain" description="Serine/threonine specific protein phosphatases" evidence="1">
    <location>
        <begin position="63"/>
        <end position="68"/>
    </location>
</feature>
<comment type="caution">
    <text evidence="2">The sequence shown here is derived from an EMBL/GenBank/DDBJ whole genome shotgun (WGS) entry which is preliminary data.</text>
</comment>
<dbReference type="InterPro" id="IPR004843">
    <property type="entry name" value="Calcineurin-like_PHP"/>
</dbReference>
<protein>
    <submittedName>
        <fullName evidence="2">Serine/threonine-protein phosphatase 2</fullName>
    </submittedName>
</protein>
<evidence type="ECO:0000259" key="1">
    <source>
        <dbReference type="PROSITE" id="PS00125"/>
    </source>
</evidence>